<dbReference type="OrthoDB" id="9815592at2"/>
<dbReference type="CDD" id="cd04647">
    <property type="entry name" value="LbH_MAT_like"/>
    <property type="match status" value="1"/>
</dbReference>
<protein>
    <recommendedName>
        <fullName evidence="6">Acetyltransferase</fullName>
    </recommendedName>
</protein>
<keyword evidence="5" id="KW-1185">Reference proteome</keyword>
<dbReference type="PANTHER" id="PTHR23416">
    <property type="entry name" value="SIALIC ACID SYNTHASE-RELATED"/>
    <property type="match status" value="1"/>
</dbReference>
<dbReference type="InterPro" id="IPR011004">
    <property type="entry name" value="Trimer_LpxA-like_sf"/>
</dbReference>
<dbReference type="AlphaFoldDB" id="A0A1X4NRR3"/>
<comment type="caution">
    <text evidence="4">The sequence shown here is derived from an EMBL/GenBank/DDBJ whole genome shotgun (WGS) entry which is preliminary data.</text>
</comment>
<dbReference type="SUPFAM" id="SSF51161">
    <property type="entry name" value="Trimeric LpxA-like enzymes"/>
    <property type="match status" value="1"/>
</dbReference>
<gene>
    <name evidence="4" type="ORF">MGEO_03010</name>
</gene>
<keyword evidence="1" id="KW-0808">Transferase</keyword>
<name>A0A1X4NRR3_9RHOB</name>
<dbReference type="Proteomes" id="UP000193926">
    <property type="component" value="Unassembled WGS sequence"/>
</dbReference>
<dbReference type="EMBL" id="JFKC01000001">
    <property type="protein sequence ID" value="OSQ53508.1"/>
    <property type="molecule type" value="Genomic_DNA"/>
</dbReference>
<organism evidence="4 5">
    <name type="scientific">Marivita geojedonensis</name>
    <dbReference type="NCBI Taxonomy" id="1123756"/>
    <lineage>
        <taxon>Bacteria</taxon>
        <taxon>Pseudomonadati</taxon>
        <taxon>Pseudomonadota</taxon>
        <taxon>Alphaproteobacteria</taxon>
        <taxon>Rhodobacterales</taxon>
        <taxon>Roseobacteraceae</taxon>
        <taxon>Marivita</taxon>
    </lineage>
</organism>
<evidence type="ECO:0000313" key="5">
    <source>
        <dbReference type="Proteomes" id="UP000193926"/>
    </source>
</evidence>
<dbReference type="InterPro" id="IPR001451">
    <property type="entry name" value="Hexapep"/>
</dbReference>
<dbReference type="Gene3D" id="2.160.10.10">
    <property type="entry name" value="Hexapeptide repeat proteins"/>
    <property type="match status" value="1"/>
</dbReference>
<evidence type="ECO:0000313" key="4">
    <source>
        <dbReference type="EMBL" id="OSQ53508.1"/>
    </source>
</evidence>
<keyword evidence="3" id="KW-0012">Acyltransferase</keyword>
<accession>A0A1X4NRR3</accession>
<dbReference type="PROSITE" id="PS00101">
    <property type="entry name" value="HEXAPEP_TRANSFERASES"/>
    <property type="match status" value="1"/>
</dbReference>
<dbReference type="STRING" id="1123756.MGEO_03010"/>
<evidence type="ECO:0008006" key="6">
    <source>
        <dbReference type="Google" id="ProtNLM"/>
    </source>
</evidence>
<evidence type="ECO:0000256" key="1">
    <source>
        <dbReference type="ARBA" id="ARBA00022679"/>
    </source>
</evidence>
<keyword evidence="2" id="KW-0677">Repeat</keyword>
<dbReference type="GO" id="GO:0016746">
    <property type="term" value="F:acyltransferase activity"/>
    <property type="evidence" value="ECO:0007669"/>
    <property type="project" value="UniProtKB-KW"/>
</dbReference>
<sequence length="199" mass="21754">MSDRLINFVIRAPSAIAMRTRIARLRMFGMQIGQNCWIRRISVPRNPWDILLSERVALDDGVVLLTSGKRVARPRLRIGPRVYVNRNVMIDVSDELTIGADTMIGPFVYLTDHDHEAKLGQRVGDQPLKAAPTHVGRNVWIGANAIVLKGVTIGDNAIVGAGAVVTKDIPAGAVATGVPARFSEWLHGSRRGEFAVETD</sequence>
<reference evidence="4 5" key="1">
    <citation type="submission" date="2014-03" db="EMBL/GenBank/DDBJ databases">
        <title>The draft genome sequence of Marivita geojedonensis KCTC 23882.</title>
        <authorList>
            <person name="Lai Q."/>
            <person name="Shao Z."/>
        </authorList>
    </citation>
    <scope>NUCLEOTIDE SEQUENCE [LARGE SCALE GENOMIC DNA]</scope>
    <source>
        <strain evidence="4 5">DPG-138</strain>
    </source>
</reference>
<proteinExistence type="predicted"/>
<dbReference type="InterPro" id="IPR018357">
    <property type="entry name" value="Hexapep_transf_CS"/>
</dbReference>
<dbReference type="InterPro" id="IPR051159">
    <property type="entry name" value="Hexapeptide_acetyltransf"/>
</dbReference>
<dbReference type="Pfam" id="PF00132">
    <property type="entry name" value="Hexapep"/>
    <property type="match status" value="1"/>
</dbReference>
<evidence type="ECO:0000256" key="3">
    <source>
        <dbReference type="ARBA" id="ARBA00023315"/>
    </source>
</evidence>
<dbReference type="RefSeq" id="WP_085635195.1">
    <property type="nucleotide sequence ID" value="NZ_JFKC01000001.1"/>
</dbReference>
<evidence type="ECO:0000256" key="2">
    <source>
        <dbReference type="ARBA" id="ARBA00022737"/>
    </source>
</evidence>